<proteinExistence type="predicted"/>
<gene>
    <name evidence="2" type="primary">ga19196</name>
    <name evidence="2" type="ORF">PR202_ga19196</name>
</gene>
<feature type="region of interest" description="Disordered" evidence="1">
    <location>
        <begin position="1"/>
        <end position="35"/>
    </location>
</feature>
<evidence type="ECO:0000313" key="3">
    <source>
        <dbReference type="Proteomes" id="UP001054889"/>
    </source>
</evidence>
<organism evidence="2 3">
    <name type="scientific">Eleusine coracana subsp. coracana</name>
    <dbReference type="NCBI Taxonomy" id="191504"/>
    <lineage>
        <taxon>Eukaryota</taxon>
        <taxon>Viridiplantae</taxon>
        <taxon>Streptophyta</taxon>
        <taxon>Embryophyta</taxon>
        <taxon>Tracheophyta</taxon>
        <taxon>Spermatophyta</taxon>
        <taxon>Magnoliopsida</taxon>
        <taxon>Liliopsida</taxon>
        <taxon>Poales</taxon>
        <taxon>Poaceae</taxon>
        <taxon>PACMAD clade</taxon>
        <taxon>Chloridoideae</taxon>
        <taxon>Cynodonteae</taxon>
        <taxon>Eleusininae</taxon>
        <taxon>Eleusine</taxon>
    </lineage>
</organism>
<reference evidence="2" key="2">
    <citation type="submission" date="2021-12" db="EMBL/GenBank/DDBJ databases">
        <title>Resequencing data analysis of finger millet.</title>
        <authorList>
            <person name="Hatakeyama M."/>
            <person name="Aluri S."/>
            <person name="Balachadran M.T."/>
            <person name="Sivarajan S.R."/>
            <person name="Poveda L."/>
            <person name="Shimizu-Inatsugi R."/>
            <person name="Schlapbach R."/>
            <person name="Sreeman S.M."/>
            <person name="Shimizu K.K."/>
        </authorList>
    </citation>
    <scope>NUCLEOTIDE SEQUENCE</scope>
</reference>
<protein>
    <recommendedName>
        <fullName evidence="4">F-box domain-containing protein</fullName>
    </recommendedName>
</protein>
<evidence type="ECO:0000313" key="2">
    <source>
        <dbReference type="EMBL" id="GJN01894.1"/>
    </source>
</evidence>
<sequence length="120" mass="13338">MGRKKKRERETKDQAMAAPGAPEGKKKKSEADAPGAGICDDVLDNIFARLPARTAVASMVLSKHHHAWICSSKFRRLHFRLSPPLANPHIAYISKFHGFHVAGPQQQRPNTHGGRRDVLQ</sequence>
<comment type="caution">
    <text evidence="2">The sequence shown here is derived from an EMBL/GenBank/DDBJ whole genome shotgun (WGS) entry which is preliminary data.</text>
</comment>
<name>A0AAV5CUX8_ELECO</name>
<evidence type="ECO:0008006" key="4">
    <source>
        <dbReference type="Google" id="ProtNLM"/>
    </source>
</evidence>
<keyword evidence="3" id="KW-1185">Reference proteome</keyword>
<dbReference type="EMBL" id="BQKI01000009">
    <property type="protein sequence ID" value="GJN01894.1"/>
    <property type="molecule type" value="Genomic_DNA"/>
</dbReference>
<reference evidence="2" key="1">
    <citation type="journal article" date="2018" name="DNA Res.">
        <title>Multiple hybrid de novo genome assembly of finger millet, an orphan allotetraploid crop.</title>
        <authorList>
            <person name="Hatakeyama M."/>
            <person name="Aluri S."/>
            <person name="Balachadran M.T."/>
            <person name="Sivarajan S.R."/>
            <person name="Patrignani A."/>
            <person name="Gruter S."/>
            <person name="Poveda L."/>
            <person name="Shimizu-Inatsugi R."/>
            <person name="Baeten J."/>
            <person name="Francoijs K.J."/>
            <person name="Nataraja K.N."/>
            <person name="Reddy Y.A.N."/>
            <person name="Phadnis S."/>
            <person name="Ravikumar R.L."/>
            <person name="Schlapbach R."/>
            <person name="Sreeman S.M."/>
            <person name="Shimizu K.K."/>
        </authorList>
    </citation>
    <scope>NUCLEOTIDE SEQUENCE</scope>
</reference>
<evidence type="ECO:0000256" key="1">
    <source>
        <dbReference type="SAM" id="MobiDB-lite"/>
    </source>
</evidence>
<dbReference type="Proteomes" id="UP001054889">
    <property type="component" value="Unassembled WGS sequence"/>
</dbReference>
<accession>A0AAV5CUX8</accession>
<dbReference type="AlphaFoldDB" id="A0AAV5CUX8"/>